<dbReference type="Proteomes" id="UP000694005">
    <property type="component" value="Chromosome A06"/>
</dbReference>
<dbReference type="EMBL" id="LS974622">
    <property type="protein sequence ID" value="CAG7873247.1"/>
    <property type="molecule type" value="Genomic_DNA"/>
</dbReference>
<proteinExistence type="predicted"/>
<gene>
    <name evidence="1" type="ORF">BRAPAZ1V2_A06P54870.2</name>
</gene>
<evidence type="ECO:0000313" key="1">
    <source>
        <dbReference type="EMBL" id="CAG7873247.1"/>
    </source>
</evidence>
<dbReference type="Gramene" id="A06p54870.2_BraZ1">
    <property type="protein sequence ID" value="A06p54870.2_BraZ1.CDS.1"/>
    <property type="gene ID" value="A06g54870.2_BraZ1"/>
</dbReference>
<dbReference type="AlphaFoldDB" id="A0A8D9D9N5"/>
<evidence type="ECO:0000313" key="2">
    <source>
        <dbReference type="Proteomes" id="UP000694005"/>
    </source>
</evidence>
<sequence>MKFRSFPLLARTMDSSATASEVNGESDEFFSSFPRAVR</sequence>
<organism evidence="1 2">
    <name type="scientific">Brassica campestris</name>
    <name type="common">Field mustard</name>
    <dbReference type="NCBI Taxonomy" id="3711"/>
    <lineage>
        <taxon>Eukaryota</taxon>
        <taxon>Viridiplantae</taxon>
        <taxon>Streptophyta</taxon>
        <taxon>Embryophyta</taxon>
        <taxon>Tracheophyta</taxon>
        <taxon>Spermatophyta</taxon>
        <taxon>Magnoliopsida</taxon>
        <taxon>eudicotyledons</taxon>
        <taxon>Gunneridae</taxon>
        <taxon>Pentapetalae</taxon>
        <taxon>rosids</taxon>
        <taxon>malvids</taxon>
        <taxon>Brassicales</taxon>
        <taxon>Brassicaceae</taxon>
        <taxon>Brassiceae</taxon>
        <taxon>Brassica</taxon>
    </lineage>
</organism>
<name>A0A8D9D9N5_BRACM</name>
<protein>
    <submittedName>
        <fullName evidence="1">Uncharacterized protein</fullName>
    </submittedName>
</protein>
<accession>A0A8D9D9N5</accession>
<reference evidence="1 2" key="1">
    <citation type="submission" date="2021-07" db="EMBL/GenBank/DDBJ databases">
        <authorList>
            <consortium name="Genoscope - CEA"/>
            <person name="William W."/>
        </authorList>
    </citation>
    <scope>NUCLEOTIDE SEQUENCE [LARGE SCALE GENOMIC DNA]</scope>
</reference>